<dbReference type="InterPro" id="IPR050712">
    <property type="entry name" value="NAD(P)H-dep_reductase"/>
</dbReference>
<dbReference type="PANTHER" id="PTHR30543:SF21">
    <property type="entry name" value="NAD(P)H-DEPENDENT FMN REDUCTASE LOT6"/>
    <property type="match status" value="1"/>
</dbReference>
<dbReference type="RefSeq" id="WP_069696220.1">
    <property type="nucleotide sequence ID" value="NZ_CP043010.1"/>
</dbReference>
<gene>
    <name evidence="2" type="ORF">NL394_20345</name>
</gene>
<accession>A0AAX3EH86</accession>
<reference evidence="2" key="1">
    <citation type="submission" date="2022-07" db="EMBL/GenBank/DDBJ databases">
        <authorList>
            <person name="Wu T."/>
        </authorList>
    </citation>
    <scope>NUCLEOTIDE SEQUENCE</scope>
    <source>
        <strain evidence="2">SD-1</strain>
    </source>
</reference>
<dbReference type="GO" id="GO:0016491">
    <property type="term" value="F:oxidoreductase activity"/>
    <property type="evidence" value="ECO:0007669"/>
    <property type="project" value="InterPro"/>
</dbReference>
<sequence length="189" mass="19644">MTKSTVLTLVGSLRADSHNKKLAEAIALNAPDNVDVQIHGSLGNIPFYNEDIDVEGQVPAEAAALREAAANADTLLLVTPEHNGTVPASLKNAIDWLSRPFGAGALAGKPTAVVGTAFGQYGGVWAQDEARKAVGIAGAKVLEDVKLAVPGSMVRFAELHPKDDAEVVEQIKGIFEPLTAVQDDEAAAA</sequence>
<name>A0AAX3EH86_PAEUR</name>
<dbReference type="AlphaFoldDB" id="A0AAX3EH86"/>
<dbReference type="InterPro" id="IPR029039">
    <property type="entry name" value="Flavoprotein-like_sf"/>
</dbReference>
<feature type="domain" description="NADPH-dependent FMN reductase-like" evidence="1">
    <location>
        <begin position="5"/>
        <end position="150"/>
    </location>
</feature>
<dbReference type="PANTHER" id="PTHR30543">
    <property type="entry name" value="CHROMATE REDUCTASE"/>
    <property type="match status" value="1"/>
</dbReference>
<dbReference type="GO" id="GO:0005829">
    <property type="term" value="C:cytosol"/>
    <property type="evidence" value="ECO:0007669"/>
    <property type="project" value="TreeGrafter"/>
</dbReference>
<dbReference type="EMBL" id="CP101185">
    <property type="protein sequence ID" value="UYV97354.1"/>
    <property type="molecule type" value="Genomic_DNA"/>
</dbReference>
<dbReference type="GO" id="GO:0010181">
    <property type="term" value="F:FMN binding"/>
    <property type="evidence" value="ECO:0007669"/>
    <property type="project" value="TreeGrafter"/>
</dbReference>
<evidence type="ECO:0000259" key="1">
    <source>
        <dbReference type="Pfam" id="PF03358"/>
    </source>
</evidence>
<evidence type="ECO:0000313" key="2">
    <source>
        <dbReference type="EMBL" id="UYV97354.1"/>
    </source>
</evidence>
<keyword evidence="3" id="KW-1185">Reference proteome</keyword>
<dbReference type="InterPro" id="IPR005025">
    <property type="entry name" value="FMN_Rdtase-like_dom"/>
</dbReference>
<dbReference type="Proteomes" id="UP001163293">
    <property type="component" value="Chromosome"/>
</dbReference>
<protein>
    <submittedName>
        <fullName evidence="2">NAD(P)H-dependent oxidoreductase</fullName>
    </submittedName>
</protein>
<dbReference type="Pfam" id="PF03358">
    <property type="entry name" value="FMN_red"/>
    <property type="match status" value="1"/>
</dbReference>
<dbReference type="SUPFAM" id="SSF52218">
    <property type="entry name" value="Flavoproteins"/>
    <property type="match status" value="1"/>
</dbReference>
<dbReference type="Gene3D" id="3.40.50.360">
    <property type="match status" value="1"/>
</dbReference>
<evidence type="ECO:0000313" key="3">
    <source>
        <dbReference type="Proteomes" id="UP001163293"/>
    </source>
</evidence>
<organism evidence="2 3">
    <name type="scientific">Paenarthrobacter ureafaciens</name>
    <dbReference type="NCBI Taxonomy" id="37931"/>
    <lineage>
        <taxon>Bacteria</taxon>
        <taxon>Bacillati</taxon>
        <taxon>Actinomycetota</taxon>
        <taxon>Actinomycetes</taxon>
        <taxon>Micrococcales</taxon>
        <taxon>Micrococcaceae</taxon>
        <taxon>Paenarthrobacter</taxon>
    </lineage>
</organism>
<proteinExistence type="predicted"/>